<evidence type="ECO:0000313" key="3">
    <source>
        <dbReference type="EMBL" id="NME43606.1"/>
    </source>
</evidence>
<organism evidence="3 4">
    <name type="scientific">Faecalicoccus pleomorphus</name>
    <dbReference type="NCBI Taxonomy" id="1323"/>
    <lineage>
        <taxon>Bacteria</taxon>
        <taxon>Bacillati</taxon>
        <taxon>Bacillota</taxon>
        <taxon>Erysipelotrichia</taxon>
        <taxon>Erysipelotrichales</taxon>
        <taxon>Erysipelotrichaceae</taxon>
        <taxon>Faecalicoccus</taxon>
    </lineage>
</organism>
<name>A0A7X9NG56_9FIRM</name>
<dbReference type="InterPro" id="IPR033132">
    <property type="entry name" value="GH_1_N_CS"/>
</dbReference>
<dbReference type="GO" id="GO:0005829">
    <property type="term" value="C:cytosol"/>
    <property type="evidence" value="ECO:0007669"/>
    <property type="project" value="TreeGrafter"/>
</dbReference>
<sequence>MSSKNLGFPEDFLWGGATAANQYEGGAFEDGKGLSLCDVMTAGSKEKCRQITWINKKTGESGFIDMKKGSSLKLPEGAELGVIDSVYYPSHKAVDFYHRYKEDIALAAELGLKVFRLSINWARIYPNGDDEIPNEAGLKFYDKIFDELKKYNIEPLVTMSHYELPLNLCTKYGGWSNRKLVDFFERYAKTLFTRYRGKVKYWLTFNEINMLSFGSFVSGGLTDINPQTIANAALHQFLASARTVKLKYEIAPEMMVGQMLGYAPIYPYSCKPGDQIAALDKARNAYFYSDVQVGGHYPNYKLKEYERTGVTLPLENGDLELLAAYPSEFIGFSCYGSACASNDPNLQSGKGNVIRGIKNPYLVESEWGWGIDPHCLRIALNELYDRYHKPLWIVESGLGSQDEIKEGKVHDQYRIDYMRNAIKSMRDAINLDGVDLRGFTPWGWIDLISASTGEMKKRYGFVYVDLDDEGYGTNQRLKKDSFEWYKHVIETNGEDLD</sequence>
<dbReference type="PROSITE" id="PS00653">
    <property type="entry name" value="GLYCOSYL_HYDROL_F1_2"/>
    <property type="match status" value="1"/>
</dbReference>
<accession>A0A7X9NG56</accession>
<evidence type="ECO:0000313" key="4">
    <source>
        <dbReference type="Proteomes" id="UP000540014"/>
    </source>
</evidence>
<comment type="similarity">
    <text evidence="2">Belongs to the glycosyl hydrolase 1 family.</text>
</comment>
<evidence type="ECO:0000256" key="1">
    <source>
        <dbReference type="ARBA" id="ARBA00023295"/>
    </source>
</evidence>
<keyword evidence="3" id="KW-0378">Hydrolase</keyword>
<dbReference type="AlphaFoldDB" id="A0A7X9NG56"/>
<dbReference type="InterPro" id="IPR001360">
    <property type="entry name" value="Glyco_hydro_1"/>
</dbReference>
<dbReference type="PANTHER" id="PTHR10353:SF122">
    <property type="entry name" value="6-PHOSPHO-BETA-GLUCOSIDASE ASCB-RELATED"/>
    <property type="match status" value="1"/>
</dbReference>
<dbReference type="Pfam" id="PF00232">
    <property type="entry name" value="Glyco_hydro_1"/>
    <property type="match status" value="2"/>
</dbReference>
<comment type="caution">
    <text evidence="3">The sequence shown here is derived from an EMBL/GenBank/DDBJ whole genome shotgun (WGS) entry which is preliminary data.</text>
</comment>
<dbReference type="Proteomes" id="UP000540014">
    <property type="component" value="Unassembled WGS sequence"/>
</dbReference>
<dbReference type="RefSeq" id="WP_168964638.1">
    <property type="nucleotide sequence ID" value="NZ_JABAFR010000003.1"/>
</dbReference>
<dbReference type="GO" id="GO:0016052">
    <property type="term" value="P:carbohydrate catabolic process"/>
    <property type="evidence" value="ECO:0007669"/>
    <property type="project" value="TreeGrafter"/>
</dbReference>
<dbReference type="Gene3D" id="3.20.20.80">
    <property type="entry name" value="Glycosidases"/>
    <property type="match status" value="1"/>
</dbReference>
<keyword evidence="1" id="KW-0326">Glycosidase</keyword>
<protein>
    <submittedName>
        <fullName evidence="3">Family 1 glycosylhydrolase</fullName>
    </submittedName>
</protein>
<dbReference type="SUPFAM" id="SSF51445">
    <property type="entry name" value="(Trans)glycosidases"/>
    <property type="match status" value="1"/>
</dbReference>
<dbReference type="PANTHER" id="PTHR10353">
    <property type="entry name" value="GLYCOSYL HYDROLASE"/>
    <property type="match status" value="1"/>
</dbReference>
<evidence type="ECO:0000256" key="2">
    <source>
        <dbReference type="RuleBase" id="RU003690"/>
    </source>
</evidence>
<dbReference type="InterPro" id="IPR017853">
    <property type="entry name" value="GH"/>
</dbReference>
<reference evidence="3 4" key="1">
    <citation type="submission" date="2020-04" db="EMBL/GenBank/DDBJ databases">
        <authorList>
            <person name="Hitch T.C.A."/>
            <person name="Wylensek D."/>
            <person name="Clavel T."/>
        </authorList>
    </citation>
    <scope>NUCLEOTIDE SEQUENCE [LARGE SCALE GENOMIC DNA]</scope>
    <source>
        <strain evidence="3 4">BSM-383-APC-22F</strain>
    </source>
</reference>
<dbReference type="EMBL" id="JABAFR010000003">
    <property type="protein sequence ID" value="NME43606.1"/>
    <property type="molecule type" value="Genomic_DNA"/>
</dbReference>
<proteinExistence type="inferred from homology"/>
<gene>
    <name evidence="3" type="ORF">HF861_01730</name>
</gene>
<dbReference type="GO" id="GO:0008422">
    <property type="term" value="F:beta-glucosidase activity"/>
    <property type="evidence" value="ECO:0007669"/>
    <property type="project" value="TreeGrafter"/>
</dbReference>
<dbReference type="PRINTS" id="PR00131">
    <property type="entry name" value="GLHYDRLASE1"/>
</dbReference>